<evidence type="ECO:0000313" key="1">
    <source>
        <dbReference type="EMBL" id="KAA8542792.1"/>
    </source>
</evidence>
<name>A0A5J5BM46_9ASTE</name>
<organism evidence="1 2">
    <name type="scientific">Nyssa sinensis</name>
    <dbReference type="NCBI Taxonomy" id="561372"/>
    <lineage>
        <taxon>Eukaryota</taxon>
        <taxon>Viridiplantae</taxon>
        <taxon>Streptophyta</taxon>
        <taxon>Embryophyta</taxon>
        <taxon>Tracheophyta</taxon>
        <taxon>Spermatophyta</taxon>
        <taxon>Magnoliopsida</taxon>
        <taxon>eudicotyledons</taxon>
        <taxon>Gunneridae</taxon>
        <taxon>Pentapetalae</taxon>
        <taxon>asterids</taxon>
        <taxon>Cornales</taxon>
        <taxon>Nyssaceae</taxon>
        <taxon>Nyssa</taxon>
    </lineage>
</organism>
<dbReference type="EMBL" id="CM018035">
    <property type="protein sequence ID" value="KAA8542792.1"/>
    <property type="molecule type" value="Genomic_DNA"/>
</dbReference>
<proteinExistence type="predicted"/>
<keyword evidence="2" id="KW-1185">Reference proteome</keyword>
<dbReference type="Proteomes" id="UP000325577">
    <property type="component" value="Linkage Group LG12"/>
</dbReference>
<evidence type="ECO:0000313" key="2">
    <source>
        <dbReference type="Proteomes" id="UP000325577"/>
    </source>
</evidence>
<gene>
    <name evidence="1" type="ORF">F0562_023944</name>
</gene>
<sequence>MCEEKSEKLGAAVITENVRTAEWSSGYSGAGEAVLRMDCEMVVEVLSGAGVVGAVRAAVKRAALQPKESGAATCELPVMD</sequence>
<accession>A0A5J5BM46</accession>
<dbReference type="AlphaFoldDB" id="A0A5J5BM46"/>
<reference evidence="1 2" key="1">
    <citation type="submission" date="2019-09" db="EMBL/GenBank/DDBJ databases">
        <title>A chromosome-level genome assembly of the Chinese tupelo Nyssa sinensis.</title>
        <authorList>
            <person name="Yang X."/>
            <person name="Kang M."/>
            <person name="Yang Y."/>
            <person name="Xiong H."/>
            <person name="Wang M."/>
            <person name="Zhang Z."/>
            <person name="Wang Z."/>
            <person name="Wu H."/>
            <person name="Ma T."/>
            <person name="Liu J."/>
            <person name="Xi Z."/>
        </authorList>
    </citation>
    <scope>NUCLEOTIDE SEQUENCE [LARGE SCALE GENOMIC DNA]</scope>
    <source>
        <strain evidence="1">J267</strain>
        <tissue evidence="1">Leaf</tissue>
    </source>
</reference>
<protein>
    <submittedName>
        <fullName evidence="1">Uncharacterized protein</fullName>
    </submittedName>
</protein>